<dbReference type="STRING" id="1036181.SAMN05421756_101435"/>
<name>A0A1H9A1E6_9ACTN</name>
<dbReference type="OrthoDB" id="4318225at2"/>
<feature type="region of interest" description="Disordered" evidence="1">
    <location>
        <begin position="237"/>
        <end position="259"/>
    </location>
</feature>
<proteinExistence type="predicted"/>
<feature type="region of interest" description="Disordered" evidence="1">
    <location>
        <begin position="568"/>
        <end position="600"/>
    </location>
</feature>
<feature type="compositionally biased region" description="Low complexity" evidence="1">
    <location>
        <begin position="572"/>
        <end position="600"/>
    </location>
</feature>
<sequence>MTPKTVLVWPRGALLCLVSLLLAAGGLLAATVPARADEAPKVLLLLDVSGSMNAKLDGGQTKFAAAKKALKQVAASLPAGTQVGLRVYGSDVEEDQDKNPAACKDTRLVLPIGPLDAKKMNAAVDSFKAQGSTPIAYSMGKGVDDLGDSGKRVLILVSDGQETCAKDPCPIVRKLAGSGVDLQFNAIGLAVNSKARSQLQCIAKAGGGAYYDANDTDSLNQALRKLTQRALRPFEVAGTPVTGTPDPESAPQVAPGQYRDTYDTGGTARYYTIPRTPGSLVTAHLSTVVKPYGYVNADKFDLELQTAQGEICSSGSSLTQALKSASVYSVVVRSEHSQSPSSAPAGCATDPQLRLKVTRTTPASTSDASSAVELGIAEQPAVSNRADLPGPVEDYKGTGFRVASTKPVTAVVGGSGFSNAPQIEPGSWSDSIAFGDTALYRVPVDYGQTLKVTASLPGGKGKLPLNLYDGYIVRLRLISPDRAQLAAVSDTRTGSAAAHVSATSPQVRVRNDELPLPSTQNFQPDASTASAAGDYFVVVELQPVTEGLRGVVLPLQLDVKVDGTPSGQPVFATVPSPSASADPSVSPTPGTTAAPADDPGARPGPSALALVLTGVGIVVLLGIVATAAALVVRRRRPRA</sequence>
<accession>A0A1H9A1E6</accession>
<reference evidence="6" key="1">
    <citation type="submission" date="2016-10" db="EMBL/GenBank/DDBJ databases">
        <authorList>
            <person name="Varghese N."/>
            <person name="Submissions S."/>
        </authorList>
    </citation>
    <scope>NUCLEOTIDE SEQUENCE [LARGE SCALE GENOMIC DNA]</scope>
    <source>
        <strain evidence="6">CGMCC 4.6856</strain>
    </source>
</reference>
<dbReference type="InterPro" id="IPR002035">
    <property type="entry name" value="VWF_A"/>
</dbReference>
<evidence type="ECO:0000256" key="3">
    <source>
        <dbReference type="SAM" id="SignalP"/>
    </source>
</evidence>
<dbReference type="Pfam" id="PF00092">
    <property type="entry name" value="VWA"/>
    <property type="match status" value="1"/>
</dbReference>
<evidence type="ECO:0000259" key="4">
    <source>
        <dbReference type="PROSITE" id="PS50234"/>
    </source>
</evidence>
<feature type="chain" id="PRO_5038507807" evidence="3">
    <location>
        <begin position="30"/>
        <end position="639"/>
    </location>
</feature>
<evidence type="ECO:0000256" key="2">
    <source>
        <dbReference type="SAM" id="Phobius"/>
    </source>
</evidence>
<evidence type="ECO:0000313" key="6">
    <source>
        <dbReference type="Proteomes" id="UP000198504"/>
    </source>
</evidence>
<keyword evidence="2" id="KW-0472">Membrane</keyword>
<organism evidence="5 6">
    <name type="scientific">Microlunatus flavus</name>
    <dbReference type="NCBI Taxonomy" id="1036181"/>
    <lineage>
        <taxon>Bacteria</taxon>
        <taxon>Bacillati</taxon>
        <taxon>Actinomycetota</taxon>
        <taxon>Actinomycetes</taxon>
        <taxon>Propionibacteriales</taxon>
        <taxon>Propionibacteriaceae</taxon>
        <taxon>Microlunatus</taxon>
    </lineage>
</organism>
<dbReference type="EMBL" id="FOFA01000001">
    <property type="protein sequence ID" value="SEP70333.1"/>
    <property type="molecule type" value="Genomic_DNA"/>
</dbReference>
<dbReference type="SUPFAM" id="SSF53300">
    <property type="entry name" value="vWA-like"/>
    <property type="match status" value="1"/>
</dbReference>
<dbReference type="SMART" id="SM00327">
    <property type="entry name" value="VWA"/>
    <property type="match status" value="1"/>
</dbReference>
<dbReference type="AlphaFoldDB" id="A0A1H9A1E6"/>
<keyword evidence="2" id="KW-0812">Transmembrane</keyword>
<dbReference type="InterPro" id="IPR036465">
    <property type="entry name" value="vWFA_dom_sf"/>
</dbReference>
<feature type="domain" description="VWFA" evidence="4">
    <location>
        <begin position="41"/>
        <end position="226"/>
    </location>
</feature>
<dbReference type="Proteomes" id="UP000198504">
    <property type="component" value="Unassembled WGS sequence"/>
</dbReference>
<dbReference type="PROSITE" id="PS50234">
    <property type="entry name" value="VWFA"/>
    <property type="match status" value="1"/>
</dbReference>
<dbReference type="Gene3D" id="3.40.50.410">
    <property type="entry name" value="von Willebrand factor, type A domain"/>
    <property type="match status" value="1"/>
</dbReference>
<feature type="transmembrane region" description="Helical" evidence="2">
    <location>
        <begin position="607"/>
        <end position="632"/>
    </location>
</feature>
<gene>
    <name evidence="5" type="ORF">SAMN05421756_101435</name>
</gene>
<feature type="signal peptide" evidence="3">
    <location>
        <begin position="1"/>
        <end position="29"/>
    </location>
</feature>
<keyword evidence="2" id="KW-1133">Transmembrane helix</keyword>
<evidence type="ECO:0000313" key="5">
    <source>
        <dbReference type="EMBL" id="SEP70333.1"/>
    </source>
</evidence>
<keyword evidence="3" id="KW-0732">Signal</keyword>
<evidence type="ECO:0000256" key="1">
    <source>
        <dbReference type="SAM" id="MobiDB-lite"/>
    </source>
</evidence>
<protein>
    <submittedName>
        <fullName evidence="5">Ca-activated chloride channel family protein</fullName>
    </submittedName>
</protein>
<dbReference type="RefSeq" id="WP_139209708.1">
    <property type="nucleotide sequence ID" value="NZ_FOFA01000001.1"/>
</dbReference>
<keyword evidence="6" id="KW-1185">Reference proteome</keyword>